<evidence type="ECO:0000313" key="1">
    <source>
        <dbReference type="EMBL" id="ASY64297.1"/>
    </source>
</evidence>
<reference evidence="1 2" key="1">
    <citation type="submission" date="2017-08" db="EMBL/GenBank/DDBJ databases">
        <title>Multipartite genome sequences of Sinorhizobium species nodulating soybeans.</title>
        <authorList>
            <person name="Tian C.F."/>
        </authorList>
    </citation>
    <scope>NUCLEOTIDE SEQUENCE [LARGE SCALE GENOMIC DNA]</scope>
    <source>
        <strain evidence="1 2">CCBAU 05684</strain>
    </source>
</reference>
<gene>
    <name evidence="1" type="ORF">SJ05684_c28670</name>
</gene>
<dbReference type="EMBL" id="CP023067">
    <property type="protein sequence ID" value="ASY64297.1"/>
    <property type="molecule type" value="Genomic_DNA"/>
</dbReference>
<keyword evidence="2" id="KW-1185">Reference proteome</keyword>
<organism evidence="1 2">
    <name type="scientific">Sinorhizobium sojae CCBAU 05684</name>
    <dbReference type="NCBI Taxonomy" id="716928"/>
    <lineage>
        <taxon>Bacteria</taxon>
        <taxon>Pseudomonadati</taxon>
        <taxon>Pseudomonadota</taxon>
        <taxon>Alphaproteobacteria</taxon>
        <taxon>Hyphomicrobiales</taxon>
        <taxon>Rhizobiaceae</taxon>
        <taxon>Sinorhizobium/Ensifer group</taxon>
        <taxon>Sinorhizobium</taxon>
    </lineage>
</organism>
<dbReference type="AlphaFoldDB" id="A0A249PF24"/>
<name>A0A249PF24_9HYPH</name>
<evidence type="ECO:0000313" key="2">
    <source>
        <dbReference type="Proteomes" id="UP000217211"/>
    </source>
</evidence>
<accession>A0A249PF24</accession>
<dbReference type="KEGG" id="esj:SJ05684_c28670"/>
<sequence length="96" mass="10609">MRPDGKACAVGCTGHAERWNSGRRHEARPFLKMSCRYSRCLSPRWPVGHLPTKGENVRFATRFNLKLLQSECFGGDAMDATSFLPPGGEMAGRPEG</sequence>
<proteinExistence type="predicted"/>
<protein>
    <submittedName>
        <fullName evidence="1">Uncharacterized protein</fullName>
    </submittedName>
</protein>
<dbReference type="Proteomes" id="UP000217211">
    <property type="component" value="Chromosome"/>
</dbReference>